<dbReference type="Pfam" id="PF25023">
    <property type="entry name" value="TEN_YD-shell"/>
    <property type="match status" value="3"/>
</dbReference>
<comment type="similarity">
    <text evidence="1">Belongs to the RHS family.</text>
</comment>
<dbReference type="NCBIfam" id="TIGR03696">
    <property type="entry name" value="Rhs_assc_core"/>
    <property type="match status" value="1"/>
</dbReference>
<dbReference type="PANTHER" id="PTHR32305">
    <property type="match status" value="1"/>
</dbReference>
<evidence type="ECO:0000259" key="5">
    <source>
        <dbReference type="Pfam" id="PF25023"/>
    </source>
</evidence>
<feature type="domain" description="Teneurin-like YD-shell" evidence="5">
    <location>
        <begin position="488"/>
        <end position="615"/>
    </location>
</feature>
<dbReference type="Pfam" id="PF03527">
    <property type="entry name" value="RHS"/>
    <property type="match status" value="1"/>
</dbReference>
<dbReference type="InterPro" id="IPR050708">
    <property type="entry name" value="T6SS_VgrG/RHS"/>
</dbReference>
<evidence type="ECO:0000256" key="2">
    <source>
        <dbReference type="ARBA" id="ARBA00022737"/>
    </source>
</evidence>
<dbReference type="Pfam" id="PF05593">
    <property type="entry name" value="RHS_repeat"/>
    <property type="match status" value="2"/>
</dbReference>
<feature type="domain" description="Teneurin-like YD-shell" evidence="5">
    <location>
        <begin position="776"/>
        <end position="890"/>
    </location>
</feature>
<evidence type="ECO:0000256" key="1">
    <source>
        <dbReference type="ARBA" id="ARBA00009455"/>
    </source>
</evidence>
<dbReference type="InterPro" id="IPR022385">
    <property type="entry name" value="Rhs_assc_core"/>
</dbReference>
<dbReference type="PANTHER" id="PTHR32305:SF15">
    <property type="entry name" value="PROTEIN RHSA-RELATED"/>
    <property type="match status" value="1"/>
</dbReference>
<dbReference type="InterPro" id="IPR045351">
    <property type="entry name" value="DUF6531"/>
</dbReference>
<organism evidence="6 7">
    <name type="scientific">Jejubacter calystegiae</name>
    <dbReference type="NCBI Taxonomy" id="2579935"/>
    <lineage>
        <taxon>Bacteria</taxon>
        <taxon>Pseudomonadati</taxon>
        <taxon>Pseudomonadota</taxon>
        <taxon>Gammaproteobacteria</taxon>
        <taxon>Enterobacterales</taxon>
        <taxon>Enterobacteriaceae</taxon>
        <taxon>Jejubacter</taxon>
    </lineage>
</organism>
<dbReference type="InterPro" id="IPR001826">
    <property type="entry name" value="RHS"/>
</dbReference>
<dbReference type="CDD" id="cd14740">
    <property type="entry name" value="PAAR_4"/>
    <property type="match status" value="1"/>
</dbReference>
<evidence type="ECO:0000259" key="3">
    <source>
        <dbReference type="Pfam" id="PF03527"/>
    </source>
</evidence>
<dbReference type="Proteomes" id="UP000302163">
    <property type="component" value="Chromosome"/>
</dbReference>
<dbReference type="NCBIfam" id="TIGR01643">
    <property type="entry name" value="YD_repeat_2x"/>
    <property type="match status" value="11"/>
</dbReference>
<dbReference type="SUPFAM" id="SSF101908">
    <property type="entry name" value="Putative isomerase YbhE"/>
    <property type="match status" value="1"/>
</dbReference>
<dbReference type="RefSeq" id="WP_138097489.1">
    <property type="nucleotide sequence ID" value="NZ_CP040428.1"/>
</dbReference>
<evidence type="ECO:0000259" key="4">
    <source>
        <dbReference type="Pfam" id="PF20148"/>
    </source>
</evidence>
<sequence length="1364" mass="155205">MHSSSHFDPQLGIDIHTYPVGPLPTPHIALVFDVFDYLPVLGTTVNVNGIKRASAGTGGLAVHIPVGGPWLPPLRLPGGPQLDDELFMGSQTVRADGEPFARITMPVLSCNFVGMIPPLRPKRLSKPKPLSLTMPLTTNLALPNKVIVGGPSTINVVALMMRAGLAGLGKGLKKFKKTPRYRKFMEQFQAFRRKLFKNMDPGFLKCKVLRAEPVDIRDGSVALEHRDFLLPGRLTLDWVRCYSSADVDEAGYCGYGWSTPADIHLARNGNDSLLLTRPGGMTLFAQIPEQPGRQHATPGLPDGGRLWWEQDEQQRRWIYEDNDGQRYHFDDAVSMPLAALADRNGNRWQFVRRQGQLVRLVEYVATGKTGREIHITTRRQRIEAMRLYDTDNDAYSPLTRYEYDADHQLAAEIDALGAVRRFDYQQRRMIRHEDRNGQAFHYAWDHDWRVIHAWGDGGLYDYHFVYHDLLNEVEVTDSFGHISHIRFDSSGLPVSEIDPLGGNTVFTYDELGRPLSVTHPDGRRHQWRYNELGLIGEEILPDGHRLSLIYNDLALQETLIDENGATWEMAYDPRGNLLLTRDPTGAARRYRYNEEGQMVELLSADGERTTLEYDRYGFPARIVSSQGPQCQLCHDLRGNLRLKRDGAGQKTRYEYDAKDRLTQMLSPGGERVTIEYDREDQPLCYQDEEGNQTRLRYNGTGMVTECLTADGERVAYHYDSEDQLTAVVNALDQSWQLRRDALGRVTEEVDYWGQTTRYQWDSTQHLLRRTDPLGHSLDYGYDRAGRLKEKRSGDRLLTQYRYDPSGQMTGCDNGWRQLAWRYDAAGRIVTEEQDGFIIRHHYNGNGQPVLRESDAGHRVAFGWNDAGQLSSITLNDDSPVTLTYDHAGRLNKEQLSAEVARQIEYDSDGRLTAWQTLQGELPLFSTGYRYDRQGNMTRRSDSQWGDDGYHYDAVGRLLAHTDPQVHIHRFIQDATGNRLTHKVHASPEDWYREGDYNDTHYLFDRAGNLRQRRYTDGSRQEFIWDESQQLIAVRQGDNVTHYAYDGLGRRVCKQTAQETRWFYWQGDALQAEVSAPGGPPLQPLALYDVAGRLKRQKAQAALFNNLREYVYYPGSFYPFALLTQQEGERNSYHYHCDPNGMPLRLTAGNGEIVWSQRCGVWGEPGEVYASQIDNPLRFQGQYFDAETGLHYNRYRYYCPQTGNYISQDPIGLLGGINTYQYGVNALSYIDPFGLDGVPSAKTHAKEYARKLMTELRQKKRSEKSIPVVVTAVVDRRTGRIFFGESGVRPDISNPVLLDAMPKDSLIPNGRPVNHCGEPDALNKALSERGARMQDMDVHSVETRTGKTKKPCKNCAVTTAGTFHR</sequence>
<dbReference type="OrthoDB" id="6043530at2"/>
<evidence type="ECO:0000313" key="7">
    <source>
        <dbReference type="Proteomes" id="UP000302163"/>
    </source>
</evidence>
<dbReference type="InterPro" id="IPR031325">
    <property type="entry name" value="RHS_repeat"/>
</dbReference>
<feature type="domain" description="DUF6531" evidence="4">
    <location>
        <begin position="212"/>
        <end position="282"/>
    </location>
</feature>
<proteinExistence type="inferred from homology"/>
<accession>A0A4P8YMB4</accession>
<dbReference type="Gene3D" id="2.180.10.10">
    <property type="entry name" value="RHS repeat-associated core"/>
    <property type="match status" value="2"/>
</dbReference>
<keyword evidence="7" id="KW-1185">Reference proteome</keyword>
<dbReference type="InterPro" id="IPR006530">
    <property type="entry name" value="YD"/>
</dbReference>
<evidence type="ECO:0000313" key="6">
    <source>
        <dbReference type="EMBL" id="QCT21333.1"/>
    </source>
</evidence>
<dbReference type="EMBL" id="CP040428">
    <property type="protein sequence ID" value="QCT21333.1"/>
    <property type="molecule type" value="Genomic_DNA"/>
</dbReference>
<gene>
    <name evidence="6" type="ORF">FEM41_17605</name>
</gene>
<keyword evidence="2" id="KW-0677">Repeat</keyword>
<feature type="domain" description="RHS protein conserved region" evidence="3">
    <location>
        <begin position="1132"/>
        <end position="1163"/>
    </location>
</feature>
<protein>
    <submittedName>
        <fullName evidence="6">Type IV secretion protein Rhs</fullName>
    </submittedName>
</protein>
<dbReference type="KEGG" id="izh:FEM41_17605"/>
<name>A0A4P8YMB4_9ENTR</name>
<dbReference type="PRINTS" id="PR00394">
    <property type="entry name" value="RHSPROTEIN"/>
</dbReference>
<dbReference type="InterPro" id="IPR056823">
    <property type="entry name" value="TEN-like_YD-shell"/>
</dbReference>
<feature type="domain" description="Teneurin-like YD-shell" evidence="5">
    <location>
        <begin position="902"/>
        <end position="1063"/>
    </location>
</feature>
<reference evidence="6 7" key="1">
    <citation type="submission" date="2019-05" db="EMBL/GenBank/DDBJ databases">
        <title>Complete genome sequence of Izhakiella calystegiae KSNA2, an endophyte isolated from beach morning glory (Calystegia soldanella).</title>
        <authorList>
            <person name="Jiang L."/>
            <person name="Jeong J.C."/>
            <person name="Kim C.Y."/>
            <person name="Kim D.H."/>
            <person name="Kim S.W."/>
            <person name="Lee j."/>
        </authorList>
    </citation>
    <scope>NUCLEOTIDE SEQUENCE [LARGE SCALE GENOMIC DNA]</scope>
    <source>
        <strain evidence="6 7">KSNA2</strain>
    </source>
</reference>
<dbReference type="Pfam" id="PF20148">
    <property type="entry name" value="DUF6531"/>
    <property type="match status" value="1"/>
</dbReference>